<dbReference type="OrthoDB" id="27140at2759"/>
<dbReference type="EMBL" id="AJWJ01000183">
    <property type="protein sequence ID" value="KAF2073773.1"/>
    <property type="molecule type" value="Genomic_DNA"/>
</dbReference>
<dbReference type="PROSITE" id="PS50086">
    <property type="entry name" value="TBC_RABGAP"/>
    <property type="match status" value="1"/>
</dbReference>
<reference evidence="2" key="1">
    <citation type="submission" date="2020-01" db="EMBL/GenBank/DDBJ databases">
        <title>Development of genomics and gene disruption for Polysphondylium violaceum indicates a role for the polyketide synthase stlB in stalk morphogenesis.</title>
        <authorList>
            <person name="Narita B."/>
            <person name="Kawabe Y."/>
            <person name="Kin K."/>
            <person name="Saito T."/>
            <person name="Gibbs R."/>
            <person name="Kuspa A."/>
            <person name="Muzny D."/>
            <person name="Queller D."/>
            <person name="Richards S."/>
            <person name="Strassman J."/>
            <person name="Sucgang R."/>
            <person name="Worley K."/>
            <person name="Schaap P."/>
        </authorList>
    </citation>
    <scope>NUCLEOTIDE SEQUENCE</scope>
    <source>
        <strain evidence="2">QSvi11</strain>
    </source>
</reference>
<accession>A0A8J4PSL2</accession>
<evidence type="ECO:0000313" key="3">
    <source>
        <dbReference type="Proteomes" id="UP000695562"/>
    </source>
</evidence>
<protein>
    <recommendedName>
        <fullName evidence="1">Rab-GAP TBC domain-containing protein</fullName>
    </recommendedName>
</protein>
<dbReference type="GO" id="GO:0005096">
    <property type="term" value="F:GTPase activator activity"/>
    <property type="evidence" value="ECO:0007669"/>
    <property type="project" value="TreeGrafter"/>
</dbReference>
<dbReference type="PANTHER" id="PTHR22957:SF268">
    <property type="entry name" value="ANKYRIN REPEAT-CONTAINING PROTEIN"/>
    <property type="match status" value="1"/>
</dbReference>
<keyword evidence="3" id="KW-1185">Reference proteome</keyword>
<dbReference type="AlphaFoldDB" id="A0A8J4PSL2"/>
<dbReference type="InterPro" id="IPR035969">
    <property type="entry name" value="Rab-GAP_TBC_sf"/>
</dbReference>
<name>A0A8J4PSL2_9MYCE</name>
<dbReference type="SUPFAM" id="SSF47923">
    <property type="entry name" value="Ypt/Rab-GAP domain of gyp1p"/>
    <property type="match status" value="2"/>
</dbReference>
<organism evidence="2 3">
    <name type="scientific">Polysphondylium violaceum</name>
    <dbReference type="NCBI Taxonomy" id="133409"/>
    <lineage>
        <taxon>Eukaryota</taxon>
        <taxon>Amoebozoa</taxon>
        <taxon>Evosea</taxon>
        <taxon>Eumycetozoa</taxon>
        <taxon>Dictyostelia</taxon>
        <taxon>Dictyosteliales</taxon>
        <taxon>Dictyosteliaceae</taxon>
        <taxon>Polysphondylium</taxon>
    </lineage>
</organism>
<comment type="caution">
    <text evidence="2">The sequence shown here is derived from an EMBL/GenBank/DDBJ whole genome shotgun (WGS) entry which is preliminary data.</text>
</comment>
<proteinExistence type="predicted"/>
<dbReference type="Gene3D" id="1.10.472.80">
    <property type="entry name" value="Ypt/Rab-GAP domain of gyp1p, domain 3"/>
    <property type="match status" value="1"/>
</dbReference>
<feature type="domain" description="Rab-GAP TBC" evidence="1">
    <location>
        <begin position="30"/>
        <end position="231"/>
    </location>
</feature>
<sequence>MACTEEEFTELLGGEVFIDMDKLAAISKHGIPDKVRPEVYKYLLGISKNDKSEEEKVKKQQQQDYKEIDKNDSEITKKIRSHLKRYQSYHKERTSDQRIKIDFQSVEIRNKIENILISYVNYNNDIEYYSFGMLAILGPFIAILQSESDIFFCFVSMMKKIDENLNNEGLAPKLSRFIMLFRSVLPELFSHFEEEEISNNDWATSWIQNLLSCELPIDCVLRLWDTYLSASLGLDLHVFVCLAILTNFSEELLELEHSEILAFLQHLPGIDMDQIIAQAYNIRDDIRANNEL</sequence>
<dbReference type="InterPro" id="IPR000195">
    <property type="entry name" value="Rab-GAP-TBC_dom"/>
</dbReference>
<dbReference type="SMART" id="SM00164">
    <property type="entry name" value="TBC"/>
    <property type="match status" value="1"/>
</dbReference>
<dbReference type="Gene3D" id="1.10.10.750">
    <property type="entry name" value="Ypt/Rab-GAP domain of gyp1p, domain 1"/>
    <property type="match status" value="1"/>
</dbReference>
<evidence type="ECO:0000313" key="2">
    <source>
        <dbReference type="EMBL" id="KAF2073773.1"/>
    </source>
</evidence>
<gene>
    <name evidence="2" type="ORF">CYY_004907</name>
</gene>
<dbReference type="Proteomes" id="UP000695562">
    <property type="component" value="Unassembled WGS sequence"/>
</dbReference>
<evidence type="ECO:0000259" key="1">
    <source>
        <dbReference type="PROSITE" id="PS50086"/>
    </source>
</evidence>
<dbReference type="Gene3D" id="1.10.8.270">
    <property type="entry name" value="putative rabgap domain of human tbc1 domain family member 14 like domains"/>
    <property type="match status" value="1"/>
</dbReference>
<dbReference type="Pfam" id="PF00566">
    <property type="entry name" value="RabGAP-TBC"/>
    <property type="match status" value="1"/>
</dbReference>
<dbReference type="PANTHER" id="PTHR22957">
    <property type="entry name" value="TBC1 DOMAIN FAMILY MEMBER GTPASE-ACTIVATING PROTEIN"/>
    <property type="match status" value="1"/>
</dbReference>